<sequence length="166" mass="18861">MGMCACYYLLNKEDELLNLSSKGEEELLDYIDENLSESEDLVDIDKMWDALHFVFTGSECGIDLENPLSIAVAGEIELEISDGLVALVSKEKIPQVVKALSEFDMPKALENFSMQKCKEAELYPDIWDYDDELEVIKEELQVAYDELLALYQKAEEQGKSVLVTIY</sequence>
<dbReference type="Proteomes" id="UP000287701">
    <property type="component" value="Chromosome"/>
</dbReference>
<reference evidence="1 2" key="1">
    <citation type="submission" date="2019-01" db="EMBL/GenBank/DDBJ databases">
        <title>Whole Genome of Ornithobacterium rhinotracheale FARPER-174b.</title>
        <authorList>
            <person name="Tataje-Lavanda L.A."/>
            <person name="Montalvan A."/>
            <person name="Montesinos R."/>
            <person name="Zimic M."/>
            <person name="Fernandez-Sanchez M."/>
            <person name="Fernandez-Diaz M."/>
        </authorList>
    </citation>
    <scope>NUCLEOTIDE SEQUENCE [LARGE SCALE GENOMIC DNA]</scope>
    <source>
        <strain evidence="1 2">FARPER-174b</strain>
    </source>
</reference>
<organism evidence="1 2">
    <name type="scientific">Ornithobacterium rhinotracheale</name>
    <dbReference type="NCBI Taxonomy" id="28251"/>
    <lineage>
        <taxon>Bacteria</taxon>
        <taxon>Pseudomonadati</taxon>
        <taxon>Bacteroidota</taxon>
        <taxon>Flavobacteriia</taxon>
        <taxon>Flavobacteriales</taxon>
        <taxon>Weeksellaceae</taxon>
        <taxon>Ornithobacterium</taxon>
    </lineage>
</organism>
<name>A0A3R6ATV7_ORNRH</name>
<proteinExistence type="predicted"/>
<gene>
    <name evidence="1" type="ORF">EQP59_03430</name>
</gene>
<dbReference type="EMBL" id="CP035107">
    <property type="protein sequence ID" value="QAR30470.1"/>
    <property type="molecule type" value="Genomic_DNA"/>
</dbReference>
<dbReference type="InterPro" id="IPR015068">
    <property type="entry name" value="DUF1877"/>
</dbReference>
<dbReference type="RefSeq" id="WP_128500958.1">
    <property type="nucleotide sequence ID" value="NZ_CP035107.1"/>
</dbReference>
<dbReference type="InterPro" id="IPR035944">
    <property type="entry name" value="YfbM-like_sf"/>
</dbReference>
<evidence type="ECO:0000313" key="1">
    <source>
        <dbReference type="EMBL" id="QAR30470.1"/>
    </source>
</evidence>
<accession>A0A3R6ATV7</accession>
<dbReference type="OrthoDB" id="289289at2"/>
<dbReference type="Pfam" id="PF08974">
    <property type="entry name" value="DUF1877"/>
    <property type="match status" value="1"/>
</dbReference>
<dbReference type="Gene3D" id="3.40.1760.10">
    <property type="entry name" value="YfbM-like super family"/>
    <property type="match status" value="1"/>
</dbReference>
<dbReference type="AlphaFoldDB" id="A0A3R6ATV7"/>
<protein>
    <submittedName>
        <fullName evidence="1">DUF1877 family protein</fullName>
    </submittedName>
</protein>
<dbReference type="SUPFAM" id="SSF111069">
    <property type="entry name" value="Hypothetical protein yfbM"/>
    <property type="match status" value="1"/>
</dbReference>
<evidence type="ECO:0000313" key="2">
    <source>
        <dbReference type="Proteomes" id="UP000287701"/>
    </source>
</evidence>